<evidence type="ECO:0000313" key="7">
    <source>
        <dbReference type="EMBL" id="GLH71671.1"/>
    </source>
</evidence>
<protein>
    <submittedName>
        <fullName evidence="7">Cell envelope biogenesis protein OmpA</fullName>
    </submittedName>
</protein>
<keyword evidence="8" id="KW-1185">Reference proteome</keyword>
<gene>
    <name evidence="7" type="ORF">GETHLI_01730</name>
</gene>
<accession>A0ABQ5QB31</accession>
<keyword evidence="5" id="KW-0732">Signal</keyword>
<dbReference type="PROSITE" id="PS51257">
    <property type="entry name" value="PROKAR_LIPOPROTEIN"/>
    <property type="match status" value="1"/>
</dbReference>
<dbReference type="RefSeq" id="WP_285569046.1">
    <property type="nucleotide sequence ID" value="NZ_BSDE01000001.1"/>
</dbReference>
<reference evidence="7 8" key="1">
    <citation type="journal article" date="2023" name="Antonie Van Leeuwenhoek">
        <title>Mesoterricola silvestris gen. nov., sp. nov., Mesoterricola sediminis sp. nov., Geothrix oryzae sp. nov., Geothrix edaphica sp. nov., Geothrix rubra sp. nov., and Geothrix limicola sp. nov., six novel members of Acidobacteriota isolated from soils.</title>
        <authorList>
            <person name="Itoh H."/>
            <person name="Sugisawa Y."/>
            <person name="Mise K."/>
            <person name="Xu Z."/>
            <person name="Kuniyasu M."/>
            <person name="Ushijima N."/>
            <person name="Kawano K."/>
            <person name="Kobayashi E."/>
            <person name="Shiratori Y."/>
            <person name="Masuda Y."/>
            <person name="Senoo K."/>
        </authorList>
    </citation>
    <scope>NUCLEOTIDE SEQUENCE [LARGE SCALE GENOMIC DNA]</scope>
    <source>
        <strain evidence="7 8">Red804</strain>
    </source>
</reference>
<comment type="caution">
    <text evidence="7">The sequence shown here is derived from an EMBL/GenBank/DDBJ whole genome shotgun (WGS) entry which is preliminary data.</text>
</comment>
<evidence type="ECO:0000256" key="2">
    <source>
        <dbReference type="ARBA" id="ARBA00023136"/>
    </source>
</evidence>
<dbReference type="EMBL" id="BSDE01000001">
    <property type="protein sequence ID" value="GLH71671.1"/>
    <property type="molecule type" value="Genomic_DNA"/>
</dbReference>
<dbReference type="InterPro" id="IPR057601">
    <property type="entry name" value="Oar-like_b-barrel"/>
</dbReference>
<organism evidence="7 8">
    <name type="scientific">Geothrix limicola</name>
    <dbReference type="NCBI Taxonomy" id="2927978"/>
    <lineage>
        <taxon>Bacteria</taxon>
        <taxon>Pseudomonadati</taxon>
        <taxon>Acidobacteriota</taxon>
        <taxon>Holophagae</taxon>
        <taxon>Holophagales</taxon>
        <taxon>Holophagaceae</taxon>
        <taxon>Geothrix</taxon>
    </lineage>
</organism>
<evidence type="ECO:0000256" key="3">
    <source>
        <dbReference type="ARBA" id="ARBA00023237"/>
    </source>
</evidence>
<evidence type="ECO:0000256" key="5">
    <source>
        <dbReference type="SAM" id="SignalP"/>
    </source>
</evidence>
<feature type="chain" id="PRO_5045436343" evidence="5">
    <location>
        <begin position="22"/>
        <end position="1044"/>
    </location>
</feature>
<feature type="region of interest" description="Disordered" evidence="4">
    <location>
        <begin position="603"/>
        <end position="625"/>
    </location>
</feature>
<evidence type="ECO:0000313" key="8">
    <source>
        <dbReference type="Proteomes" id="UP001165069"/>
    </source>
</evidence>
<keyword evidence="3" id="KW-0998">Cell outer membrane</keyword>
<feature type="signal peptide" evidence="5">
    <location>
        <begin position="1"/>
        <end position="21"/>
    </location>
</feature>
<dbReference type="Gene3D" id="2.40.170.20">
    <property type="entry name" value="TonB-dependent receptor, beta-barrel domain"/>
    <property type="match status" value="1"/>
</dbReference>
<feature type="domain" description="TonB-dependent transporter Oar-like beta-barrel" evidence="6">
    <location>
        <begin position="239"/>
        <end position="919"/>
    </location>
</feature>
<comment type="subcellular location">
    <subcellularLocation>
        <location evidence="1">Cell outer membrane</location>
    </subcellularLocation>
</comment>
<sequence length="1044" mass="113864">MNRRLATLTLTALACTMVASAQTSSTSGAVRGQIKDKGGKSVAGASVLLRNRETGFTRTAVSDVQGEYHIGLLPVGNYELTVTASGMRALKDTSVQVSLGQNTVANFSLDKAEASATVEIVASSQTLDTTQVNNVTAVDSKMVESIPLNGRNFTDLVNLTPMSAPNDDGTRVSVGGARGIQNNLTIDGASYQSNFFGEQRGSTRIPFTFGADTIKELQIITNAYDAQYGNAAGAVINAVSKTGTNEFSGSVLYQIRPSSMVSKIRPVPYDRLGTVNTQTALTREFKQDMMNFVFGGPIIKDKLHFFIGVETLHYTENMTPSFATASTGFNSDTYFQTFLPTFGKLVVGNDGHTLASESGSPYTSDQRNTTYFGRLDWTINESHRATLRVNAQDLKWLNGTTSLQSTFAPTTGVSNQGTEKDSGLSWVLELNSSFGTNVVNEARLQRAIERRPRYANTTATPEVQVSSGFTWGQTNFLPNGLDEKTWQFIDNLTWNEGDWTLKGGIDYQKFDFVNSFYRYQNGAYAFSNYQTANLWAVGGFTTANSTPGNANFVGRLQYTGSYSDYDGTISYGSKLIASYVQAQYAGLLDRRLNLSLGLRVTQEDQPANPRPNASFQGLDQANSTTAKDPRFGFTYDLDGKGTTLLKGGYGHFSSPNPSLTVSNTMNSNGNTTSTFVITSSGAAAPLLAAFNSGLLSYGTRVTNAGTVLTALPQDVLRNPGSYGLASAFSASKTGQVWDPNNRLAVAKRMSLGLEHQYANGLKLGIMGVYTMLENLQYFVNINAWQANADGTFNANGWYQNGFQTQVNRFTTTGTNGRPNKAIVRGHLLDLTGFGNVALSKNDGEGRYQALALTASKFSDSGYGFQTALTFAQDKDNNSNERDTFGTTSAIATPANPMDSYGYSDNDRRIRFTFAGYFPVIWGIRGSVNYSYSSGRPYSANYSNDTNGDTFTNDFALDKGYARNAFRQLSMRTLDARFSRDFEITKRFRVETFADIFNVFNWANQRTTSTTYASSPTGTPFSDFGYTNVPDRKTREIQFGVRAKF</sequence>
<dbReference type="Proteomes" id="UP001165069">
    <property type="component" value="Unassembled WGS sequence"/>
</dbReference>
<name>A0ABQ5QB31_9BACT</name>
<evidence type="ECO:0000256" key="4">
    <source>
        <dbReference type="SAM" id="MobiDB-lite"/>
    </source>
</evidence>
<evidence type="ECO:0000259" key="6">
    <source>
        <dbReference type="Pfam" id="PF25183"/>
    </source>
</evidence>
<dbReference type="Gene3D" id="2.60.40.1120">
    <property type="entry name" value="Carboxypeptidase-like, regulatory domain"/>
    <property type="match status" value="1"/>
</dbReference>
<dbReference type="Pfam" id="PF25183">
    <property type="entry name" value="OMP_b-brl_4"/>
    <property type="match status" value="1"/>
</dbReference>
<keyword evidence="2" id="KW-0472">Membrane</keyword>
<dbReference type="Pfam" id="PF13620">
    <property type="entry name" value="CarboxypepD_reg"/>
    <property type="match status" value="1"/>
</dbReference>
<proteinExistence type="predicted"/>
<dbReference type="InterPro" id="IPR008969">
    <property type="entry name" value="CarboxyPept-like_regulatory"/>
</dbReference>
<dbReference type="SUPFAM" id="SSF56935">
    <property type="entry name" value="Porins"/>
    <property type="match status" value="1"/>
</dbReference>
<dbReference type="SUPFAM" id="SSF49464">
    <property type="entry name" value="Carboxypeptidase regulatory domain-like"/>
    <property type="match status" value="1"/>
</dbReference>
<evidence type="ECO:0000256" key="1">
    <source>
        <dbReference type="ARBA" id="ARBA00004442"/>
    </source>
</evidence>
<feature type="compositionally biased region" description="Polar residues" evidence="4">
    <location>
        <begin position="611"/>
        <end position="625"/>
    </location>
</feature>
<dbReference type="InterPro" id="IPR036942">
    <property type="entry name" value="Beta-barrel_TonB_sf"/>
</dbReference>